<dbReference type="PANTHER" id="PTHR33087">
    <property type="entry name" value="OS07G0539200 PROTEIN"/>
    <property type="match status" value="1"/>
</dbReference>
<accession>A0A8T0P2L8</accession>
<dbReference type="InterPro" id="IPR053253">
    <property type="entry name" value="Sex_diff_modulator"/>
</dbReference>
<proteinExistence type="predicted"/>
<sequence length="279" mass="30682">MVLRFRRWSRLTMADGESMRYRVFLEIRGILAHAWSAATAQVILGDACAVPEPTPTTAARADPRCFQVAIWCCDPDLIPNEAVIRIPDRRPGLGNNVIFLRPEEIIYHDLPMLRYKVEIEILEIHDWNDDGSSDDSGTLPDRVLSDSDVEDDYPGFHQRSRSGPWPRRTVFRSPGYGDGVNQNTVDGDATADGAPEHLMLGGVPANLMLGGSLFLPLRFGPSSSYRRCSAATALGFDEAAIIGNESGCSCSHHLMSNEPLILYYCLIGRAGIQTECTGA</sequence>
<evidence type="ECO:0000313" key="2">
    <source>
        <dbReference type="EMBL" id="KAG2556277.1"/>
    </source>
</evidence>
<keyword evidence="3" id="KW-1185">Reference proteome</keyword>
<gene>
    <name evidence="2" type="ORF">PVAP13_8NG073600</name>
</gene>
<name>A0A8T0P2L8_PANVG</name>
<dbReference type="Proteomes" id="UP000823388">
    <property type="component" value="Chromosome 8N"/>
</dbReference>
<protein>
    <submittedName>
        <fullName evidence="2">Uncharacterized protein</fullName>
    </submittedName>
</protein>
<reference evidence="2" key="1">
    <citation type="submission" date="2020-05" db="EMBL/GenBank/DDBJ databases">
        <title>WGS assembly of Panicum virgatum.</title>
        <authorList>
            <person name="Lovell J.T."/>
            <person name="Jenkins J."/>
            <person name="Shu S."/>
            <person name="Juenger T.E."/>
            <person name="Schmutz J."/>
        </authorList>
    </citation>
    <scope>NUCLEOTIDE SEQUENCE</scope>
    <source>
        <strain evidence="2">AP13</strain>
    </source>
</reference>
<feature type="region of interest" description="Disordered" evidence="1">
    <location>
        <begin position="130"/>
        <end position="181"/>
    </location>
</feature>
<comment type="caution">
    <text evidence="2">The sequence shown here is derived from an EMBL/GenBank/DDBJ whole genome shotgun (WGS) entry which is preliminary data.</text>
</comment>
<organism evidence="2 3">
    <name type="scientific">Panicum virgatum</name>
    <name type="common">Blackwell switchgrass</name>
    <dbReference type="NCBI Taxonomy" id="38727"/>
    <lineage>
        <taxon>Eukaryota</taxon>
        <taxon>Viridiplantae</taxon>
        <taxon>Streptophyta</taxon>
        <taxon>Embryophyta</taxon>
        <taxon>Tracheophyta</taxon>
        <taxon>Spermatophyta</taxon>
        <taxon>Magnoliopsida</taxon>
        <taxon>Liliopsida</taxon>
        <taxon>Poales</taxon>
        <taxon>Poaceae</taxon>
        <taxon>PACMAD clade</taxon>
        <taxon>Panicoideae</taxon>
        <taxon>Panicodae</taxon>
        <taxon>Paniceae</taxon>
        <taxon>Panicinae</taxon>
        <taxon>Panicum</taxon>
        <taxon>Panicum sect. Hiantes</taxon>
    </lineage>
</organism>
<evidence type="ECO:0000313" key="3">
    <source>
        <dbReference type="Proteomes" id="UP000823388"/>
    </source>
</evidence>
<dbReference type="AlphaFoldDB" id="A0A8T0P2L8"/>
<dbReference type="EMBL" id="CM029052">
    <property type="protein sequence ID" value="KAG2556277.1"/>
    <property type="molecule type" value="Genomic_DNA"/>
</dbReference>
<evidence type="ECO:0000256" key="1">
    <source>
        <dbReference type="SAM" id="MobiDB-lite"/>
    </source>
</evidence>
<dbReference type="PANTHER" id="PTHR33087:SF38">
    <property type="entry name" value="OS10G0201600 PROTEIN"/>
    <property type="match status" value="1"/>
</dbReference>